<evidence type="ECO:0000256" key="3">
    <source>
        <dbReference type="SAM" id="MobiDB-lite"/>
    </source>
</evidence>
<organism evidence="4 5">
    <name type="scientific">Sphaerisporangium siamense</name>
    <dbReference type="NCBI Taxonomy" id="795645"/>
    <lineage>
        <taxon>Bacteria</taxon>
        <taxon>Bacillati</taxon>
        <taxon>Actinomycetota</taxon>
        <taxon>Actinomycetes</taxon>
        <taxon>Streptosporangiales</taxon>
        <taxon>Streptosporangiaceae</taxon>
        <taxon>Sphaerisporangium</taxon>
    </lineage>
</organism>
<dbReference type="EC" id="1.1.1.333" evidence="4"/>
<evidence type="ECO:0000313" key="5">
    <source>
        <dbReference type="Proteomes" id="UP000542210"/>
    </source>
</evidence>
<dbReference type="SUPFAM" id="SSF51735">
    <property type="entry name" value="NAD(P)-binding Rossmann-fold domains"/>
    <property type="match status" value="1"/>
</dbReference>
<dbReference type="InterPro" id="IPR002347">
    <property type="entry name" value="SDR_fam"/>
</dbReference>
<feature type="compositionally biased region" description="Low complexity" evidence="3">
    <location>
        <begin position="58"/>
        <end position="69"/>
    </location>
</feature>
<protein>
    <submittedName>
        <fullName evidence="4">Decaprenylphospho-beta-D-erythro-pentofuranosid-2-ulose 2-reductase</fullName>
        <ecNumber evidence="4">1.1.1.333</ecNumber>
    </submittedName>
</protein>
<accession>A0A7W7GE87</accession>
<reference evidence="4 5" key="1">
    <citation type="submission" date="2020-08" db="EMBL/GenBank/DDBJ databases">
        <title>Sequencing the genomes of 1000 actinobacteria strains.</title>
        <authorList>
            <person name="Klenk H.-P."/>
        </authorList>
    </citation>
    <scope>NUCLEOTIDE SEQUENCE [LARGE SCALE GENOMIC DNA]</scope>
    <source>
        <strain evidence="4 5">DSM 45784</strain>
    </source>
</reference>
<dbReference type="PRINTS" id="PR00081">
    <property type="entry name" value="GDHRDH"/>
</dbReference>
<keyword evidence="5" id="KW-1185">Reference proteome</keyword>
<dbReference type="GO" id="GO:0016491">
    <property type="term" value="F:oxidoreductase activity"/>
    <property type="evidence" value="ECO:0007669"/>
    <property type="project" value="UniProtKB-KW"/>
</dbReference>
<comment type="caution">
    <text evidence="4">The sequence shown here is derived from an EMBL/GenBank/DDBJ whole genome shotgun (WGS) entry which is preliminary data.</text>
</comment>
<evidence type="ECO:0000313" key="4">
    <source>
        <dbReference type="EMBL" id="MBB4705805.1"/>
    </source>
</evidence>
<dbReference type="CDD" id="cd05233">
    <property type="entry name" value="SDR_c"/>
    <property type="match status" value="1"/>
</dbReference>
<sequence>MRSGEEAGPVKNALGSVDTVLLLGGRSEIGLATAELLVRAGARTVVLATRPTPVTASRPAGADGPAAGAADREGGGDAHHNGPVGRLARLGAEVHEIDFDAAHPETHAKVIDTAVRLAGDLDVVIAAFGVLGDQAAYEDDPVSAAESMAVNLGGHVSAGLSVARRLREQGHGTLVVLSSVAGVRVRRANFVYGAAKAGLDGFAQGLGDALHGSGARVMVVRPGFVRGRMTKGLPAAPMATTPAEVAVAIVQGLRDGSPVVWVPRGLRLVFTAMRVLPRTLWRRLPR</sequence>
<keyword evidence="2 4" id="KW-0560">Oxidoreductase</keyword>
<feature type="region of interest" description="Disordered" evidence="3">
    <location>
        <begin position="53"/>
        <end position="84"/>
    </location>
</feature>
<dbReference type="Pfam" id="PF00106">
    <property type="entry name" value="adh_short"/>
    <property type="match status" value="1"/>
</dbReference>
<dbReference type="InterPro" id="IPR036291">
    <property type="entry name" value="NAD(P)-bd_dom_sf"/>
</dbReference>
<dbReference type="PANTHER" id="PTHR43669">
    <property type="entry name" value="5-KETO-D-GLUCONATE 5-REDUCTASE"/>
    <property type="match status" value="1"/>
</dbReference>
<gene>
    <name evidence="4" type="ORF">BJ982_007349</name>
</gene>
<dbReference type="InterPro" id="IPR020904">
    <property type="entry name" value="Sc_DH/Rdtase_CS"/>
</dbReference>
<comment type="similarity">
    <text evidence="1">Belongs to the short-chain dehydrogenases/reductases (SDR) family.</text>
</comment>
<dbReference type="PROSITE" id="PS00061">
    <property type="entry name" value="ADH_SHORT"/>
    <property type="match status" value="1"/>
</dbReference>
<dbReference type="EMBL" id="JACHND010000001">
    <property type="protein sequence ID" value="MBB4705805.1"/>
    <property type="molecule type" value="Genomic_DNA"/>
</dbReference>
<proteinExistence type="inferred from homology"/>
<evidence type="ECO:0000256" key="2">
    <source>
        <dbReference type="ARBA" id="ARBA00023002"/>
    </source>
</evidence>
<dbReference type="Proteomes" id="UP000542210">
    <property type="component" value="Unassembled WGS sequence"/>
</dbReference>
<feature type="compositionally biased region" description="Basic and acidic residues" evidence="3">
    <location>
        <begin position="70"/>
        <end position="80"/>
    </location>
</feature>
<dbReference type="PANTHER" id="PTHR43669:SF6">
    <property type="entry name" value="DECAPRENYLPHOSPHORYL-2-KETO-BETA-D-ERYTHRO-PENTOSE REDUCTASE"/>
    <property type="match status" value="1"/>
</dbReference>
<name>A0A7W7GE87_9ACTN</name>
<evidence type="ECO:0000256" key="1">
    <source>
        <dbReference type="ARBA" id="ARBA00006484"/>
    </source>
</evidence>
<dbReference type="AlphaFoldDB" id="A0A7W7GE87"/>
<dbReference type="Gene3D" id="3.40.50.720">
    <property type="entry name" value="NAD(P)-binding Rossmann-like Domain"/>
    <property type="match status" value="1"/>
</dbReference>